<name>A0A4Y2CD59_ARAVE</name>
<reference evidence="1 2" key="1">
    <citation type="journal article" date="2019" name="Sci. Rep.">
        <title>Orb-weaving spider Araneus ventricosus genome elucidates the spidroin gene catalogue.</title>
        <authorList>
            <person name="Kono N."/>
            <person name="Nakamura H."/>
            <person name="Ohtoshi R."/>
            <person name="Moran D.A.P."/>
            <person name="Shinohara A."/>
            <person name="Yoshida Y."/>
            <person name="Fujiwara M."/>
            <person name="Mori M."/>
            <person name="Tomita M."/>
            <person name="Arakawa K."/>
        </authorList>
    </citation>
    <scope>NUCLEOTIDE SEQUENCE [LARGE SCALE GENOMIC DNA]</scope>
</reference>
<protein>
    <submittedName>
        <fullName evidence="1">Uncharacterized protein</fullName>
    </submittedName>
</protein>
<accession>A0A4Y2CD59</accession>
<keyword evidence="2" id="KW-1185">Reference proteome</keyword>
<sequence>MMCARHRCTFSVAKNVNFPRDTYVAFKQRSSFNSSEKLSDVDLALVDEFAVDIGKHNEHDPHAARSNVYASLFHRIIYDEAYTMTILPAGLV</sequence>
<dbReference type="EMBL" id="BGPR01000172">
    <property type="protein sequence ID" value="GBM01748.1"/>
    <property type="molecule type" value="Genomic_DNA"/>
</dbReference>
<comment type="caution">
    <text evidence="1">The sequence shown here is derived from an EMBL/GenBank/DDBJ whole genome shotgun (WGS) entry which is preliminary data.</text>
</comment>
<organism evidence="1 2">
    <name type="scientific">Araneus ventricosus</name>
    <name type="common">Orbweaver spider</name>
    <name type="synonym">Epeira ventricosa</name>
    <dbReference type="NCBI Taxonomy" id="182803"/>
    <lineage>
        <taxon>Eukaryota</taxon>
        <taxon>Metazoa</taxon>
        <taxon>Ecdysozoa</taxon>
        <taxon>Arthropoda</taxon>
        <taxon>Chelicerata</taxon>
        <taxon>Arachnida</taxon>
        <taxon>Araneae</taxon>
        <taxon>Araneomorphae</taxon>
        <taxon>Entelegynae</taxon>
        <taxon>Araneoidea</taxon>
        <taxon>Araneidae</taxon>
        <taxon>Araneus</taxon>
    </lineage>
</organism>
<dbReference type="AlphaFoldDB" id="A0A4Y2CD59"/>
<evidence type="ECO:0000313" key="2">
    <source>
        <dbReference type="Proteomes" id="UP000499080"/>
    </source>
</evidence>
<evidence type="ECO:0000313" key="1">
    <source>
        <dbReference type="EMBL" id="GBM01748.1"/>
    </source>
</evidence>
<dbReference type="Proteomes" id="UP000499080">
    <property type="component" value="Unassembled WGS sequence"/>
</dbReference>
<gene>
    <name evidence="1" type="ORF">AVEN_271984_1</name>
</gene>
<proteinExistence type="predicted"/>